<reference evidence="2" key="1">
    <citation type="submission" date="2021-02" db="EMBL/GenBank/DDBJ databases">
        <authorList>
            <person name="Nowell W R."/>
        </authorList>
    </citation>
    <scope>NUCLEOTIDE SEQUENCE</scope>
</reference>
<dbReference type="EMBL" id="CAJNOK010013476">
    <property type="protein sequence ID" value="CAF1185112.1"/>
    <property type="molecule type" value="Genomic_DNA"/>
</dbReference>
<feature type="compositionally biased region" description="Polar residues" evidence="1">
    <location>
        <begin position="37"/>
        <end position="50"/>
    </location>
</feature>
<dbReference type="PANTHER" id="PTHR22741">
    <property type="entry name" value="P140CAP/SNIP-RELATED"/>
    <property type="match status" value="1"/>
</dbReference>
<organism evidence="2 4">
    <name type="scientific">Didymodactylos carnosus</name>
    <dbReference type="NCBI Taxonomy" id="1234261"/>
    <lineage>
        <taxon>Eukaryota</taxon>
        <taxon>Metazoa</taxon>
        <taxon>Spiralia</taxon>
        <taxon>Gnathifera</taxon>
        <taxon>Rotifera</taxon>
        <taxon>Eurotatoria</taxon>
        <taxon>Bdelloidea</taxon>
        <taxon>Philodinida</taxon>
        <taxon>Philodinidae</taxon>
        <taxon>Didymodactylos</taxon>
    </lineage>
</organism>
<accession>A0A8S2EM91</accession>
<comment type="caution">
    <text evidence="2">The sequence shown here is derived from an EMBL/GenBank/DDBJ whole genome shotgun (WGS) entry which is preliminary data.</text>
</comment>
<dbReference type="AlphaFoldDB" id="A0A8S2EM91"/>
<dbReference type="PANTHER" id="PTHR22741:SF10">
    <property type="entry name" value="COILED-COIL DOMAIN-CONTAINING PROTEIN CG32809"/>
    <property type="match status" value="1"/>
</dbReference>
<proteinExistence type="predicted"/>
<evidence type="ECO:0000313" key="3">
    <source>
        <dbReference type="EMBL" id="CAF3996247.1"/>
    </source>
</evidence>
<feature type="region of interest" description="Disordered" evidence="1">
    <location>
        <begin position="162"/>
        <end position="193"/>
    </location>
</feature>
<dbReference type="InterPro" id="IPR051825">
    <property type="entry name" value="SRCIN1"/>
</dbReference>
<dbReference type="EMBL" id="CAJOBA010035003">
    <property type="protein sequence ID" value="CAF3996247.1"/>
    <property type="molecule type" value="Genomic_DNA"/>
</dbReference>
<dbReference type="GO" id="GO:0005737">
    <property type="term" value="C:cytoplasm"/>
    <property type="evidence" value="ECO:0007669"/>
    <property type="project" value="TreeGrafter"/>
</dbReference>
<feature type="region of interest" description="Disordered" evidence="1">
    <location>
        <begin position="33"/>
        <end position="65"/>
    </location>
</feature>
<evidence type="ECO:0000313" key="4">
    <source>
        <dbReference type="Proteomes" id="UP000677228"/>
    </source>
</evidence>
<evidence type="ECO:0000256" key="1">
    <source>
        <dbReference type="SAM" id="MobiDB-lite"/>
    </source>
</evidence>
<gene>
    <name evidence="2" type="ORF">OVA965_LOCUS23257</name>
    <name evidence="3" type="ORF">TMI583_LOCUS23973</name>
</gene>
<dbReference type="Proteomes" id="UP000677228">
    <property type="component" value="Unassembled WGS sequence"/>
</dbReference>
<evidence type="ECO:0000313" key="2">
    <source>
        <dbReference type="EMBL" id="CAF1185112.1"/>
    </source>
</evidence>
<name>A0A8S2EM91_9BILA</name>
<sequence>IDNNNNDGDVEHQLCQQQKNALIDIIKQRYANRTEHSASVSTTPTMPRAQSPSRRPSSTGPYDDEIYTTKMTTATAGFTRGYRTRTSLPVIVRPASTKVSSLGLCFLCVGDEIKKVLLPNEVTCTDTVKALFVRKSISVIGKLNSRKKHLKLAREKRAANLRDVRGSESGTMTDNEEFQMNVDTDYNENELTR</sequence>
<dbReference type="Proteomes" id="UP000682733">
    <property type="component" value="Unassembled WGS sequence"/>
</dbReference>
<protein>
    <submittedName>
        <fullName evidence="2">Uncharacterized protein</fullName>
    </submittedName>
</protein>
<feature type="non-terminal residue" evidence="2">
    <location>
        <position position="1"/>
    </location>
</feature>